<evidence type="ECO:0008006" key="3">
    <source>
        <dbReference type="Google" id="ProtNLM"/>
    </source>
</evidence>
<accession>A0A0F9L9B7</accession>
<evidence type="ECO:0000256" key="1">
    <source>
        <dbReference type="SAM" id="Phobius"/>
    </source>
</evidence>
<reference evidence="2" key="1">
    <citation type="journal article" date="2015" name="Nature">
        <title>Complex archaea that bridge the gap between prokaryotes and eukaryotes.</title>
        <authorList>
            <person name="Spang A."/>
            <person name="Saw J.H."/>
            <person name="Jorgensen S.L."/>
            <person name="Zaremba-Niedzwiedzka K."/>
            <person name="Martijn J."/>
            <person name="Lind A.E."/>
            <person name="van Eijk R."/>
            <person name="Schleper C."/>
            <person name="Guy L."/>
            <person name="Ettema T.J."/>
        </authorList>
    </citation>
    <scope>NUCLEOTIDE SEQUENCE</scope>
</reference>
<comment type="caution">
    <text evidence="2">The sequence shown here is derived from an EMBL/GenBank/DDBJ whole genome shotgun (WGS) entry which is preliminary data.</text>
</comment>
<dbReference type="EMBL" id="LAZR01012983">
    <property type="protein sequence ID" value="KKM24155.1"/>
    <property type="molecule type" value="Genomic_DNA"/>
</dbReference>
<gene>
    <name evidence="2" type="ORF">LCGC14_1607920</name>
</gene>
<name>A0A0F9L9B7_9ZZZZ</name>
<evidence type="ECO:0000313" key="2">
    <source>
        <dbReference type="EMBL" id="KKM24155.1"/>
    </source>
</evidence>
<keyword evidence="1" id="KW-0812">Transmembrane</keyword>
<keyword evidence="1" id="KW-1133">Transmembrane helix</keyword>
<organism evidence="2">
    <name type="scientific">marine sediment metagenome</name>
    <dbReference type="NCBI Taxonomy" id="412755"/>
    <lineage>
        <taxon>unclassified sequences</taxon>
        <taxon>metagenomes</taxon>
        <taxon>ecological metagenomes</taxon>
    </lineage>
</organism>
<dbReference type="AlphaFoldDB" id="A0A0F9L9B7"/>
<keyword evidence="1" id="KW-0472">Membrane</keyword>
<proteinExistence type="predicted"/>
<protein>
    <recommendedName>
        <fullName evidence="3">Phage holin family protein</fullName>
    </recommendedName>
</protein>
<feature type="transmembrane region" description="Helical" evidence="1">
    <location>
        <begin position="35"/>
        <end position="68"/>
    </location>
</feature>
<sequence length="116" mass="13393">MAFDEVKENISEAEATARSYLDSSRQFYKLKGFKLLMKGVMFFVKIVSVGIMLILSLLFLSISAAFWIGSLLEHPYQGFLIVGGCYLLFGLLIFLFRHSLRKPLLKKFSEFYFDEI</sequence>
<feature type="transmembrane region" description="Helical" evidence="1">
    <location>
        <begin position="74"/>
        <end position="96"/>
    </location>
</feature>